<sequence length="89" mass="9854">MILEIWWVWLAGAVVLAILEMIAPAYVFLGFAVGAAVVGIAMWLGLVLAWPWLVLAFALVSLASWLVLRVALGVRQGQVKVWHRDINED</sequence>
<protein>
    <recommendedName>
        <fullName evidence="4">NfeD-like partner-binding protein</fullName>
    </recommendedName>
</protein>
<organism evidence="2 3">
    <name type="scientific">Rhodovulum euryhalinum</name>
    <dbReference type="NCBI Taxonomy" id="35805"/>
    <lineage>
        <taxon>Bacteria</taxon>
        <taxon>Pseudomonadati</taxon>
        <taxon>Pseudomonadota</taxon>
        <taxon>Alphaproteobacteria</taxon>
        <taxon>Rhodobacterales</taxon>
        <taxon>Paracoccaceae</taxon>
        <taxon>Rhodovulum</taxon>
    </lineage>
</organism>
<feature type="transmembrane region" description="Helical" evidence="1">
    <location>
        <begin position="52"/>
        <end position="72"/>
    </location>
</feature>
<proteinExistence type="predicted"/>
<keyword evidence="1" id="KW-1133">Transmembrane helix</keyword>
<dbReference type="RefSeq" id="WP_132546291.1">
    <property type="nucleotide sequence ID" value="NZ_SLWW01000014.1"/>
</dbReference>
<reference evidence="2 3" key="1">
    <citation type="submission" date="2019-03" db="EMBL/GenBank/DDBJ databases">
        <title>Genomic Encyclopedia of Type Strains, Phase IV (KMG-IV): sequencing the most valuable type-strain genomes for metagenomic binning, comparative biology and taxonomic classification.</title>
        <authorList>
            <person name="Goeker M."/>
        </authorList>
    </citation>
    <scope>NUCLEOTIDE SEQUENCE [LARGE SCALE GENOMIC DNA]</scope>
    <source>
        <strain evidence="2 3">DSM 4868</strain>
    </source>
</reference>
<feature type="transmembrane region" description="Helical" evidence="1">
    <location>
        <begin position="28"/>
        <end position="46"/>
    </location>
</feature>
<dbReference type="Proteomes" id="UP000295142">
    <property type="component" value="Unassembled WGS sequence"/>
</dbReference>
<keyword evidence="1" id="KW-0812">Transmembrane</keyword>
<keyword evidence="1" id="KW-0472">Membrane</keyword>
<gene>
    <name evidence="2" type="ORF">EV655_114101</name>
</gene>
<comment type="caution">
    <text evidence="2">The sequence shown here is derived from an EMBL/GenBank/DDBJ whole genome shotgun (WGS) entry which is preliminary data.</text>
</comment>
<dbReference type="AlphaFoldDB" id="A0A4R2KI22"/>
<accession>A0A4R2KI22</accession>
<keyword evidence="3" id="KW-1185">Reference proteome</keyword>
<name>A0A4R2KI22_9RHOB</name>
<dbReference type="EMBL" id="SLWW01000014">
    <property type="protein sequence ID" value="TCO69648.1"/>
    <property type="molecule type" value="Genomic_DNA"/>
</dbReference>
<evidence type="ECO:0008006" key="4">
    <source>
        <dbReference type="Google" id="ProtNLM"/>
    </source>
</evidence>
<evidence type="ECO:0000313" key="3">
    <source>
        <dbReference type="Proteomes" id="UP000295142"/>
    </source>
</evidence>
<evidence type="ECO:0000256" key="1">
    <source>
        <dbReference type="SAM" id="Phobius"/>
    </source>
</evidence>
<evidence type="ECO:0000313" key="2">
    <source>
        <dbReference type="EMBL" id="TCO69648.1"/>
    </source>
</evidence>
<feature type="transmembrane region" description="Helical" evidence="1">
    <location>
        <begin position="6"/>
        <end position="23"/>
    </location>
</feature>